<keyword evidence="4" id="KW-1185">Reference proteome</keyword>
<dbReference type="InterPro" id="IPR045875">
    <property type="entry name" value="NTF2"/>
</dbReference>
<protein>
    <submittedName>
        <fullName evidence="3">Nuclear transport factor 2</fullName>
    </submittedName>
</protein>
<dbReference type="InterPro" id="IPR032710">
    <property type="entry name" value="NTF2-like_dom_sf"/>
</dbReference>
<dbReference type="Gene3D" id="3.10.450.50">
    <property type="match status" value="1"/>
</dbReference>
<dbReference type="SUPFAM" id="SSF54427">
    <property type="entry name" value="NTF2-like"/>
    <property type="match status" value="1"/>
</dbReference>
<proteinExistence type="predicted"/>
<comment type="function">
    <text evidence="1">Has a role in nuclear-cytoplasmic transport of proteins and mRNAs.</text>
</comment>
<reference evidence="3 4" key="1">
    <citation type="journal article" date="2015" name="Genome Biol. Evol.">
        <title>Phylogenomic analyses indicate that early fungi evolved digesting cell walls of algal ancestors of land plants.</title>
        <authorList>
            <person name="Chang Y."/>
            <person name="Wang S."/>
            <person name="Sekimoto S."/>
            <person name="Aerts A.L."/>
            <person name="Choi C."/>
            <person name="Clum A."/>
            <person name="LaButti K.M."/>
            <person name="Lindquist E.A."/>
            <person name="Yee Ngan C."/>
            <person name="Ohm R.A."/>
            <person name="Salamov A.A."/>
            <person name="Grigoriev I.V."/>
            <person name="Spatafora J.W."/>
            <person name="Berbee M.L."/>
        </authorList>
    </citation>
    <scope>NUCLEOTIDE SEQUENCE [LARGE SCALE GENOMIC DNA]</scope>
    <source>
        <strain evidence="3 4">NRRL 1564</strain>
    </source>
</reference>
<accession>A0A2G5B779</accession>
<dbReference type="PROSITE" id="PS50177">
    <property type="entry name" value="NTF2_DOMAIN"/>
    <property type="match status" value="1"/>
</dbReference>
<sequence length="89" mass="10088">MLTWERTQHHGTTSILEKLVGLPFQKIAHKVTTIDTQPSLPGANAIVIAVTGQVLIDEETRPQQFMQVFQLVEDNGFFIFNDIFNLNYA</sequence>
<keyword evidence="1" id="KW-0539">Nucleus</keyword>
<dbReference type="EMBL" id="KZ303511">
    <property type="protein sequence ID" value="PIA14903.1"/>
    <property type="molecule type" value="Genomic_DNA"/>
</dbReference>
<dbReference type="GO" id="GO:0005737">
    <property type="term" value="C:cytoplasm"/>
    <property type="evidence" value="ECO:0007669"/>
    <property type="project" value="UniProtKB-SubCell"/>
</dbReference>
<feature type="domain" description="NTF2" evidence="2">
    <location>
        <begin position="1"/>
        <end position="86"/>
    </location>
</feature>
<organism evidence="3 4">
    <name type="scientific">Coemansia reversa (strain ATCC 12441 / NRRL 1564)</name>
    <dbReference type="NCBI Taxonomy" id="763665"/>
    <lineage>
        <taxon>Eukaryota</taxon>
        <taxon>Fungi</taxon>
        <taxon>Fungi incertae sedis</taxon>
        <taxon>Zoopagomycota</taxon>
        <taxon>Kickxellomycotina</taxon>
        <taxon>Kickxellomycetes</taxon>
        <taxon>Kickxellales</taxon>
        <taxon>Kickxellaceae</taxon>
        <taxon>Coemansia</taxon>
    </lineage>
</organism>
<evidence type="ECO:0000313" key="4">
    <source>
        <dbReference type="Proteomes" id="UP000242474"/>
    </source>
</evidence>
<dbReference type="Pfam" id="PF02136">
    <property type="entry name" value="NTF2"/>
    <property type="match status" value="1"/>
</dbReference>
<dbReference type="Proteomes" id="UP000242474">
    <property type="component" value="Unassembled WGS sequence"/>
</dbReference>
<dbReference type="GO" id="GO:0015031">
    <property type="term" value="P:protein transport"/>
    <property type="evidence" value="ECO:0007669"/>
    <property type="project" value="UniProtKB-KW"/>
</dbReference>
<dbReference type="GO" id="GO:0006913">
    <property type="term" value="P:nucleocytoplasmic transport"/>
    <property type="evidence" value="ECO:0007669"/>
    <property type="project" value="UniProtKB-UniRule"/>
</dbReference>
<evidence type="ECO:0000259" key="2">
    <source>
        <dbReference type="PROSITE" id="PS50177"/>
    </source>
</evidence>
<dbReference type="InterPro" id="IPR002075">
    <property type="entry name" value="NTF2_dom"/>
</dbReference>
<name>A0A2G5B779_COERN</name>
<dbReference type="OrthoDB" id="6507044at2759"/>
<evidence type="ECO:0000256" key="1">
    <source>
        <dbReference type="RuleBase" id="RU369002"/>
    </source>
</evidence>
<gene>
    <name evidence="3" type="ORF">COEREDRAFT_82336</name>
</gene>
<dbReference type="CDD" id="cd00780">
    <property type="entry name" value="NTF2"/>
    <property type="match status" value="1"/>
</dbReference>
<evidence type="ECO:0000313" key="3">
    <source>
        <dbReference type="EMBL" id="PIA14903.1"/>
    </source>
</evidence>
<keyword evidence="1" id="KW-0813">Transport</keyword>
<keyword evidence="1" id="KW-0653">Protein transport</keyword>
<dbReference type="AlphaFoldDB" id="A0A2G5B779"/>
<dbReference type="GO" id="GO:0051028">
    <property type="term" value="P:mRNA transport"/>
    <property type="evidence" value="ECO:0007669"/>
    <property type="project" value="UniProtKB-UniRule"/>
</dbReference>
<dbReference type="InterPro" id="IPR018222">
    <property type="entry name" value="Nuclear_transport_factor_2_euk"/>
</dbReference>
<dbReference type="STRING" id="763665.A0A2G5B779"/>
<dbReference type="PANTHER" id="PTHR12612">
    <property type="entry name" value="NUCLEAR TRANSPORT FACTOR 2"/>
    <property type="match status" value="1"/>
</dbReference>
<keyword evidence="1" id="KW-0963">Cytoplasm</keyword>
<comment type="subcellular location">
    <subcellularLocation>
        <location evidence="1">Cytoplasm</location>
    </subcellularLocation>
    <subcellularLocation>
        <location evidence="1">Nucleus</location>
    </subcellularLocation>
</comment>
<dbReference type="GO" id="GO:0005634">
    <property type="term" value="C:nucleus"/>
    <property type="evidence" value="ECO:0007669"/>
    <property type="project" value="UniProtKB-SubCell"/>
</dbReference>